<dbReference type="STRING" id="1314800.A0A1B7NI49"/>
<dbReference type="OrthoDB" id="3269480at2759"/>
<sequence length="398" mass="43318">MNNGILSTISSPPVASPRASDHVRPPLVPHPASSYSMPSPQSSPLEFPPQQAQPRKLSVGHSESGSSSCRSSSSENVSVFPSTAKSSQNALSSPSLSFSSSSKMDQLDSVDEDLQEEEDGDEGTDPRSGPALTANQYVEPEMLMGVSMGFSRPAISTILSPMAATMPHVITLPYGKAPIFHFQAPSWRHLLKLMARLSGTRVEPTVEAITLAKHELKLRTVIQFVKIHHSASEWRTLLYLTTDMPVPPSVSNSHKFTNGDVTVLPYSYTLSPLPQLLRDGADSSMAKYYVVPATNSMPYPTLPINFPNLAMYLQSAVEASRKAANDSSGGVRKLAHNIDSCYPRDNERPDSVDFSDTSLSRVGGMFKRVIKRGKTPRGRGGNEEIYDLVTPFVPEEWG</sequence>
<dbReference type="AlphaFoldDB" id="A0A1B7NI49"/>
<name>A0A1B7NI49_9AGAM</name>
<dbReference type="EMBL" id="KV448124">
    <property type="protein sequence ID" value="OAX44510.1"/>
    <property type="molecule type" value="Genomic_DNA"/>
</dbReference>
<protein>
    <submittedName>
        <fullName evidence="2">Uncharacterized protein</fullName>
    </submittedName>
</protein>
<gene>
    <name evidence="2" type="ORF">K503DRAFT_678677</name>
</gene>
<evidence type="ECO:0000256" key="1">
    <source>
        <dbReference type="SAM" id="MobiDB-lite"/>
    </source>
</evidence>
<evidence type="ECO:0000313" key="3">
    <source>
        <dbReference type="Proteomes" id="UP000092154"/>
    </source>
</evidence>
<evidence type="ECO:0000313" key="2">
    <source>
        <dbReference type="EMBL" id="OAX44510.1"/>
    </source>
</evidence>
<feature type="compositionally biased region" description="Low complexity" evidence="1">
    <location>
        <begin position="59"/>
        <end position="102"/>
    </location>
</feature>
<dbReference type="InParanoid" id="A0A1B7NI49"/>
<dbReference type="Proteomes" id="UP000092154">
    <property type="component" value="Unassembled WGS sequence"/>
</dbReference>
<proteinExistence type="predicted"/>
<feature type="compositionally biased region" description="Low complexity" evidence="1">
    <location>
        <begin position="31"/>
        <end position="44"/>
    </location>
</feature>
<reference evidence="2 3" key="1">
    <citation type="submission" date="2016-06" db="EMBL/GenBank/DDBJ databases">
        <title>Comparative genomics of the ectomycorrhizal sister species Rhizopogon vinicolor and Rhizopogon vesiculosus (Basidiomycota: Boletales) reveals a divergence of the mating type B locus.</title>
        <authorList>
            <consortium name="DOE Joint Genome Institute"/>
            <person name="Mujic A.B."/>
            <person name="Kuo A."/>
            <person name="Tritt A."/>
            <person name="Lipzen A."/>
            <person name="Chen C."/>
            <person name="Johnson J."/>
            <person name="Sharma A."/>
            <person name="Barry K."/>
            <person name="Grigoriev I.V."/>
            <person name="Spatafora J.W."/>
        </authorList>
    </citation>
    <scope>NUCLEOTIDE SEQUENCE [LARGE SCALE GENOMIC DNA]</scope>
    <source>
        <strain evidence="2 3">AM-OR11-026</strain>
    </source>
</reference>
<feature type="region of interest" description="Disordered" evidence="1">
    <location>
        <begin position="1"/>
        <end position="132"/>
    </location>
</feature>
<organism evidence="2 3">
    <name type="scientific">Rhizopogon vinicolor AM-OR11-026</name>
    <dbReference type="NCBI Taxonomy" id="1314800"/>
    <lineage>
        <taxon>Eukaryota</taxon>
        <taxon>Fungi</taxon>
        <taxon>Dikarya</taxon>
        <taxon>Basidiomycota</taxon>
        <taxon>Agaricomycotina</taxon>
        <taxon>Agaricomycetes</taxon>
        <taxon>Agaricomycetidae</taxon>
        <taxon>Boletales</taxon>
        <taxon>Suillineae</taxon>
        <taxon>Rhizopogonaceae</taxon>
        <taxon>Rhizopogon</taxon>
    </lineage>
</organism>
<feature type="compositionally biased region" description="Polar residues" evidence="1">
    <location>
        <begin position="1"/>
        <end position="13"/>
    </location>
</feature>
<feature type="compositionally biased region" description="Acidic residues" evidence="1">
    <location>
        <begin position="108"/>
        <end position="123"/>
    </location>
</feature>
<accession>A0A1B7NI49</accession>
<keyword evidence="3" id="KW-1185">Reference proteome</keyword>